<gene>
    <name evidence="1" type="ORF">L195_g040713</name>
</gene>
<dbReference type="AlphaFoldDB" id="A0A2K3M1K6"/>
<dbReference type="Proteomes" id="UP000236291">
    <property type="component" value="Unassembled WGS sequence"/>
</dbReference>
<evidence type="ECO:0000313" key="1">
    <source>
        <dbReference type="EMBL" id="PNX84650.1"/>
    </source>
</evidence>
<organism evidence="1 2">
    <name type="scientific">Trifolium pratense</name>
    <name type="common">Red clover</name>
    <dbReference type="NCBI Taxonomy" id="57577"/>
    <lineage>
        <taxon>Eukaryota</taxon>
        <taxon>Viridiplantae</taxon>
        <taxon>Streptophyta</taxon>
        <taxon>Embryophyta</taxon>
        <taxon>Tracheophyta</taxon>
        <taxon>Spermatophyta</taxon>
        <taxon>Magnoliopsida</taxon>
        <taxon>eudicotyledons</taxon>
        <taxon>Gunneridae</taxon>
        <taxon>Pentapetalae</taxon>
        <taxon>rosids</taxon>
        <taxon>fabids</taxon>
        <taxon>Fabales</taxon>
        <taxon>Fabaceae</taxon>
        <taxon>Papilionoideae</taxon>
        <taxon>50 kb inversion clade</taxon>
        <taxon>NPAAA clade</taxon>
        <taxon>Hologalegina</taxon>
        <taxon>IRL clade</taxon>
        <taxon>Trifolieae</taxon>
        <taxon>Trifolium</taxon>
    </lineage>
</organism>
<name>A0A2K3M1K6_TRIPR</name>
<sequence length="114" mass="12881">METLCVMFQLWLKKCKTWKIFKEAIESNGDQTWQAILREYGRHPGVRRGCGVNKWRKISCARRSACFSRQLWLLPPAGGAGRSARGAAFANLFIGNAFSNLFKGILGFLKPTKD</sequence>
<dbReference type="EMBL" id="ASHM01046859">
    <property type="protein sequence ID" value="PNX84650.1"/>
    <property type="molecule type" value="Genomic_DNA"/>
</dbReference>
<accession>A0A2K3M1K6</accession>
<reference evidence="1 2" key="2">
    <citation type="journal article" date="2017" name="Front. Plant Sci.">
        <title>Gene Classification and Mining of Molecular Markers Useful in Red Clover (Trifolium pratense) Breeding.</title>
        <authorList>
            <person name="Istvanek J."/>
            <person name="Dluhosova J."/>
            <person name="Dluhos P."/>
            <person name="Patkova L."/>
            <person name="Nedelnik J."/>
            <person name="Repkova J."/>
        </authorList>
    </citation>
    <scope>NUCLEOTIDE SEQUENCE [LARGE SCALE GENOMIC DNA]</scope>
    <source>
        <strain evidence="2">cv. Tatra</strain>
        <tissue evidence="1">Young leaves</tissue>
    </source>
</reference>
<protein>
    <submittedName>
        <fullName evidence="1">Uncharacterized protein</fullName>
    </submittedName>
</protein>
<evidence type="ECO:0000313" key="2">
    <source>
        <dbReference type="Proteomes" id="UP000236291"/>
    </source>
</evidence>
<comment type="caution">
    <text evidence="1">The sequence shown here is derived from an EMBL/GenBank/DDBJ whole genome shotgun (WGS) entry which is preliminary data.</text>
</comment>
<reference evidence="1 2" key="1">
    <citation type="journal article" date="2014" name="Am. J. Bot.">
        <title>Genome assembly and annotation for red clover (Trifolium pratense; Fabaceae).</title>
        <authorList>
            <person name="Istvanek J."/>
            <person name="Jaros M."/>
            <person name="Krenek A."/>
            <person name="Repkova J."/>
        </authorList>
    </citation>
    <scope>NUCLEOTIDE SEQUENCE [LARGE SCALE GENOMIC DNA]</scope>
    <source>
        <strain evidence="2">cv. Tatra</strain>
        <tissue evidence="1">Young leaves</tissue>
    </source>
</reference>
<proteinExistence type="predicted"/>